<dbReference type="STRING" id="80852.AWOD_I_2164"/>
<keyword evidence="1" id="KW-0732">Signal</keyword>
<dbReference type="HOGENOM" id="CLU_036480_2_0_6"/>
<dbReference type="AlphaFoldDB" id="A0A090IMW4"/>
<sequence>MTKILPILLPIFSCLFSFSAQSESEVSNWTFSGFGTLGYTYDDTEQIGYIRDYSQTLDIDQTSSFQTDSQIGAQLSYRSSPYWSTMVQVVLADEVDYELSDSLEWAYLALHPISNVDIRFGRMGLDLFALSDTRRIDYAHLWVRPPSEVYGWVPLYSVDGIDAAYYFETESTYWRIKAQYGKSHSKSEMSAGETVYEFEGDDLLALSLTADRNDWSFRTTLAAVTVGSDLPEQAMQLQFVLEEIEHSDIGLLPARIRELAGALSDELKIKGEQIKYAQISVQFDNYDWLLLSELTYSDADISIMPSGLGGYLTFGKRISTFTPYINYSFFKPKNEFYNEEYPWEGKAPQLTTLFQTTTFIINSGRIEQDTITLGTRWDFHQQAALNLQWDHVSIASAGSAMWAGSGGDLYQSQDVNLFSASISFVF</sequence>
<dbReference type="GeneID" id="28541741"/>
<reference evidence="3" key="1">
    <citation type="submission" date="2014-09" db="EMBL/GenBank/DDBJ databases">
        <authorList>
            <person name="Hjerde E."/>
        </authorList>
    </citation>
    <scope>NUCLEOTIDE SEQUENCE [LARGE SCALE GENOMIC DNA]</scope>
    <source>
        <strain evidence="3">06/09/139</strain>
    </source>
</reference>
<dbReference type="PATRIC" id="fig|80852.17.peg.2240"/>
<keyword evidence="3" id="KW-1185">Reference proteome</keyword>
<dbReference type="Proteomes" id="UP000032427">
    <property type="component" value="Chromosome 1"/>
</dbReference>
<gene>
    <name evidence="2" type="ORF">AWOD_I_2164</name>
</gene>
<protein>
    <submittedName>
        <fullName evidence="2">Putative exported protein</fullName>
    </submittedName>
</protein>
<feature type="signal peptide" evidence="1">
    <location>
        <begin position="1"/>
        <end position="22"/>
    </location>
</feature>
<dbReference type="SUPFAM" id="SSF56935">
    <property type="entry name" value="Porins"/>
    <property type="match status" value="1"/>
</dbReference>
<accession>A0A090IMW4</accession>
<evidence type="ECO:0000313" key="3">
    <source>
        <dbReference type="Proteomes" id="UP000032427"/>
    </source>
</evidence>
<evidence type="ECO:0000256" key="1">
    <source>
        <dbReference type="SAM" id="SignalP"/>
    </source>
</evidence>
<feature type="chain" id="PRO_5001857584" evidence="1">
    <location>
        <begin position="23"/>
        <end position="426"/>
    </location>
</feature>
<name>A0A090IMW4_9GAMM</name>
<dbReference type="EMBL" id="LN554846">
    <property type="protein sequence ID" value="CED72226.1"/>
    <property type="molecule type" value="Genomic_DNA"/>
</dbReference>
<proteinExistence type="predicted"/>
<dbReference type="OrthoDB" id="197869at2"/>
<organism evidence="2 3">
    <name type="scientific">Aliivibrio wodanis</name>
    <dbReference type="NCBI Taxonomy" id="80852"/>
    <lineage>
        <taxon>Bacteria</taxon>
        <taxon>Pseudomonadati</taxon>
        <taxon>Pseudomonadota</taxon>
        <taxon>Gammaproteobacteria</taxon>
        <taxon>Vibrionales</taxon>
        <taxon>Vibrionaceae</taxon>
        <taxon>Aliivibrio</taxon>
    </lineage>
</organism>
<evidence type="ECO:0000313" key="2">
    <source>
        <dbReference type="EMBL" id="CED72226.1"/>
    </source>
</evidence>
<dbReference type="KEGG" id="awd:AWOD_I_2164"/>